<evidence type="ECO:0000313" key="4">
    <source>
        <dbReference type="Proteomes" id="UP000018890"/>
    </source>
</evidence>
<dbReference type="GO" id="GO:0016757">
    <property type="term" value="F:glycosyltransferase activity"/>
    <property type="evidence" value="ECO:0007669"/>
    <property type="project" value="InterPro"/>
</dbReference>
<comment type="caution">
    <text evidence="3">The sequence shown here is derived from an EMBL/GenBank/DDBJ whole genome shotgun (WGS) entry which is preliminary data.</text>
</comment>
<feature type="domain" description="Glycosyl transferase family 1" evidence="1">
    <location>
        <begin position="483"/>
        <end position="594"/>
    </location>
</feature>
<dbReference type="Pfam" id="PF00534">
    <property type="entry name" value="Glycos_transf_1"/>
    <property type="match status" value="1"/>
</dbReference>
<dbReference type="PANTHER" id="PTHR43685:SF2">
    <property type="entry name" value="GLYCOSYLTRANSFERASE 2-LIKE DOMAIN-CONTAINING PROTEIN"/>
    <property type="match status" value="1"/>
</dbReference>
<dbReference type="PANTHER" id="PTHR43685">
    <property type="entry name" value="GLYCOSYLTRANSFERASE"/>
    <property type="match status" value="1"/>
</dbReference>
<evidence type="ECO:0008006" key="5">
    <source>
        <dbReference type="Google" id="ProtNLM"/>
    </source>
</evidence>
<protein>
    <recommendedName>
        <fullName evidence="5">Glycosyltransferase</fullName>
    </recommendedName>
</protein>
<reference evidence="3" key="1">
    <citation type="journal article" date="2014" name="Genome Announc.">
        <title>Draft Genome Sequences of Three Alkaliphilic Bacillus Strains, Bacillus wakoensis JCM 9140T, Bacillus akibai JCM 9157T, and Bacillus hemicellulosilyticus JCM 9152T.</title>
        <authorList>
            <person name="Yuki M."/>
            <person name="Oshima K."/>
            <person name="Suda W."/>
            <person name="Oshida Y."/>
            <person name="Kitamura K."/>
            <person name="Iida T."/>
            <person name="Hattori M."/>
            <person name="Ohkuma M."/>
        </authorList>
    </citation>
    <scope>NUCLEOTIDE SEQUENCE [LARGE SCALE GENOMIC DNA]</scope>
    <source>
        <strain evidence="3">JCM 9140</strain>
    </source>
</reference>
<dbReference type="SUPFAM" id="SSF53448">
    <property type="entry name" value="Nucleotide-diphospho-sugar transferases"/>
    <property type="match status" value="1"/>
</dbReference>
<evidence type="ECO:0000259" key="1">
    <source>
        <dbReference type="Pfam" id="PF00534"/>
    </source>
</evidence>
<keyword evidence="4" id="KW-1185">Reference proteome</keyword>
<accession>W4Q3F9</accession>
<evidence type="ECO:0000259" key="2">
    <source>
        <dbReference type="Pfam" id="PF00535"/>
    </source>
</evidence>
<name>W4Q3F9_9BACI</name>
<dbReference type="SUPFAM" id="SSF53756">
    <property type="entry name" value="UDP-Glycosyltransferase/glycogen phosphorylase"/>
    <property type="match status" value="1"/>
</dbReference>
<dbReference type="RefSeq" id="WP_052002183.1">
    <property type="nucleotide sequence ID" value="NZ_BAUT01000021.1"/>
</dbReference>
<dbReference type="Pfam" id="PF00535">
    <property type="entry name" value="Glycos_transf_2"/>
    <property type="match status" value="1"/>
</dbReference>
<dbReference type="EMBL" id="BAUT01000021">
    <property type="protein sequence ID" value="GAE26263.1"/>
    <property type="molecule type" value="Genomic_DNA"/>
</dbReference>
<dbReference type="STRING" id="1236970.JCM9140_2312"/>
<sequence length="636" mass="73839">MINEVYKFYKLLELDIANMNKELSLENIKIIKDEGKVETEHYAKVTVIMPIYNSENYIETAIRSVLSQSWHNLEVIIVDDCSTDNTFKVVESFLIKDSRVKLLQTKVNSGPYVARNLALDVATGDFITCHDADDWSHPQKIEKQVLHLVNNPNIMGNTSQQVRASTELKFHRRGKPGVYIFDNMSSLMFRRKDVLEQLGYWDSVRFMADGEFIRRFKKKFGELSIKNLKTGPLSFQRQTSTSLTGNKVFGFHGNLIGARLEYFESSNYFHSKTDSLRYEFPQKLRPFAVPEPLIKNKKHDSIERRHFDIILVSDFRLHGGSNMSNVEEIIAQKQLGIKVGLIQMNRYDLDPKRSFDSKVRNLVDGDQVQVIVFGEYVSCDLLIVRYPPILQERQRFIPDVKANNIRVIINQPPQSDYGPNAVIRYDIKRANHYLQECFGKGAIWCPIGPLVRDVLYEYHREELKEINLSKENWSNIIDVDKWERKSRPINSSKKIIGRHSRDNEVKWPENPAELLGTYPDSEDYEVHILGGGETPKKVLGYLPDNWNVSDFGAIHPKKFLEKLDVFVYYTHSDWVESFGRVIIEAMAVGVPVILPHSYRKLFEEAAIYAEPFEVKYYLEKLLNNENFYNEKVLEDS</sequence>
<dbReference type="AlphaFoldDB" id="W4Q3F9"/>
<gene>
    <name evidence="3" type="ORF">JCM9140_2312</name>
</gene>
<dbReference type="Gene3D" id="3.40.50.2000">
    <property type="entry name" value="Glycogen Phosphorylase B"/>
    <property type="match status" value="1"/>
</dbReference>
<evidence type="ECO:0000313" key="3">
    <source>
        <dbReference type="EMBL" id="GAE26263.1"/>
    </source>
</evidence>
<organism evidence="3 4">
    <name type="scientific">Halalkalibacter wakoensis JCM 9140</name>
    <dbReference type="NCBI Taxonomy" id="1236970"/>
    <lineage>
        <taxon>Bacteria</taxon>
        <taxon>Bacillati</taxon>
        <taxon>Bacillota</taxon>
        <taxon>Bacilli</taxon>
        <taxon>Bacillales</taxon>
        <taxon>Bacillaceae</taxon>
        <taxon>Halalkalibacter</taxon>
    </lineage>
</organism>
<proteinExistence type="predicted"/>
<dbReference type="InterPro" id="IPR001296">
    <property type="entry name" value="Glyco_trans_1"/>
</dbReference>
<feature type="domain" description="Glycosyltransferase 2-like" evidence="2">
    <location>
        <begin position="46"/>
        <end position="173"/>
    </location>
</feature>
<dbReference type="Proteomes" id="UP000018890">
    <property type="component" value="Unassembled WGS sequence"/>
</dbReference>
<dbReference type="OrthoDB" id="396512at2"/>
<dbReference type="InterPro" id="IPR029044">
    <property type="entry name" value="Nucleotide-diphossugar_trans"/>
</dbReference>
<dbReference type="InterPro" id="IPR001173">
    <property type="entry name" value="Glyco_trans_2-like"/>
</dbReference>
<dbReference type="InterPro" id="IPR050834">
    <property type="entry name" value="Glycosyltransf_2"/>
</dbReference>
<dbReference type="Gene3D" id="3.90.550.10">
    <property type="entry name" value="Spore Coat Polysaccharide Biosynthesis Protein SpsA, Chain A"/>
    <property type="match status" value="1"/>
</dbReference>
<dbReference type="CDD" id="cd00761">
    <property type="entry name" value="Glyco_tranf_GTA_type"/>
    <property type="match status" value="1"/>
</dbReference>